<dbReference type="EMBL" id="QKUF01000001">
    <property type="protein sequence ID" value="PZW36422.1"/>
    <property type="molecule type" value="Genomic_DNA"/>
</dbReference>
<comment type="caution">
    <text evidence="3">The sequence shown here is derived from an EMBL/GenBank/DDBJ whole genome shotgun (WGS) entry which is preliminary data.</text>
</comment>
<feature type="coiled-coil region" evidence="1">
    <location>
        <begin position="14"/>
        <end position="48"/>
    </location>
</feature>
<sequence>MGQYRQWLYYRENKRRLQNELTQREQELAQLQAQAARLQRSLSLEDNAIIRALTEHATEAQKQSAPASYPSAREVTSPSLQAVAVGSTPQGSTPEKPYFAEQQTAPQVALPWWIRNLASTDMPIDQQSDRVNRLVERWAQRWHRQSEQSQDKREN</sequence>
<organism evidence="3 4">
    <name type="scientific">Thermosporothrix hazakensis</name>
    <dbReference type="NCBI Taxonomy" id="644383"/>
    <lineage>
        <taxon>Bacteria</taxon>
        <taxon>Bacillati</taxon>
        <taxon>Chloroflexota</taxon>
        <taxon>Ktedonobacteria</taxon>
        <taxon>Ktedonobacterales</taxon>
        <taxon>Thermosporotrichaceae</taxon>
        <taxon>Thermosporothrix</taxon>
    </lineage>
</organism>
<dbReference type="RefSeq" id="WP_111318652.1">
    <property type="nucleotide sequence ID" value="NZ_BIFX01000001.1"/>
</dbReference>
<dbReference type="Proteomes" id="UP000248806">
    <property type="component" value="Unassembled WGS sequence"/>
</dbReference>
<evidence type="ECO:0000256" key="2">
    <source>
        <dbReference type="SAM" id="MobiDB-lite"/>
    </source>
</evidence>
<keyword evidence="1" id="KW-0175">Coiled coil</keyword>
<dbReference type="AlphaFoldDB" id="A0A326UCT3"/>
<evidence type="ECO:0000313" key="4">
    <source>
        <dbReference type="Proteomes" id="UP000248806"/>
    </source>
</evidence>
<keyword evidence="4" id="KW-1185">Reference proteome</keyword>
<reference evidence="3 4" key="1">
    <citation type="submission" date="2018-06" db="EMBL/GenBank/DDBJ databases">
        <title>Genomic Encyclopedia of Archaeal and Bacterial Type Strains, Phase II (KMG-II): from individual species to whole genera.</title>
        <authorList>
            <person name="Goeker M."/>
        </authorList>
    </citation>
    <scope>NUCLEOTIDE SEQUENCE [LARGE SCALE GENOMIC DNA]</scope>
    <source>
        <strain evidence="3 4">ATCC BAA-1881</strain>
    </source>
</reference>
<dbReference type="OrthoDB" id="161399at2"/>
<gene>
    <name evidence="3" type="ORF">EI42_00596</name>
</gene>
<evidence type="ECO:0000313" key="3">
    <source>
        <dbReference type="EMBL" id="PZW36422.1"/>
    </source>
</evidence>
<proteinExistence type="predicted"/>
<protein>
    <submittedName>
        <fullName evidence="3">Uncharacterized protein</fullName>
    </submittedName>
</protein>
<evidence type="ECO:0000256" key="1">
    <source>
        <dbReference type="SAM" id="Coils"/>
    </source>
</evidence>
<accession>A0A326UCT3</accession>
<name>A0A326UCT3_THEHA</name>
<feature type="region of interest" description="Disordered" evidence="2">
    <location>
        <begin position="57"/>
        <end position="97"/>
    </location>
</feature>